<sequence length="91" mass="10094">MSLLLSNSDVERALRPEDAIAATETIYRELAEGKAVNRPRSQTYMPVESKQHPGFHYRFKSQEGSGVSSGVWALRITSDMAGFSYTAGVKR</sequence>
<comment type="caution">
    <text evidence="1">The sequence shown here is derived from an EMBL/GenBank/DDBJ whole genome shotgun (WGS) entry which is preliminary data.</text>
</comment>
<proteinExistence type="predicted"/>
<keyword evidence="2" id="KW-1185">Reference proteome</keyword>
<name>A0A7V8SX47_9BACT</name>
<reference evidence="1" key="1">
    <citation type="submission" date="2020-06" db="EMBL/GenBank/DDBJ databases">
        <title>Legume-microbial interactions unlock mineral nutrients during tropical forest succession.</title>
        <authorList>
            <person name="Epihov D.Z."/>
        </authorList>
    </citation>
    <scope>NUCLEOTIDE SEQUENCE [LARGE SCALE GENOMIC DNA]</scope>
    <source>
        <strain evidence="1">Pan2503</strain>
    </source>
</reference>
<gene>
    <name evidence="1" type="ORF">HRJ53_10170</name>
</gene>
<evidence type="ECO:0000313" key="1">
    <source>
        <dbReference type="EMBL" id="MBA0085352.1"/>
    </source>
</evidence>
<dbReference type="Gene3D" id="3.30.1780.10">
    <property type="entry name" value="ornithine cyclodeaminase, domain 1"/>
    <property type="match status" value="1"/>
</dbReference>
<feature type="non-terminal residue" evidence="1">
    <location>
        <position position="91"/>
    </location>
</feature>
<organism evidence="1 2">
    <name type="scientific">Candidatus Acidiferrum panamense</name>
    <dbReference type="NCBI Taxonomy" id="2741543"/>
    <lineage>
        <taxon>Bacteria</taxon>
        <taxon>Pseudomonadati</taxon>
        <taxon>Acidobacteriota</taxon>
        <taxon>Terriglobia</taxon>
        <taxon>Candidatus Acidiferrales</taxon>
        <taxon>Candidatus Acidiferrum</taxon>
    </lineage>
</organism>
<accession>A0A7V8SX47</accession>
<dbReference type="Proteomes" id="UP000567293">
    <property type="component" value="Unassembled WGS sequence"/>
</dbReference>
<protein>
    <submittedName>
        <fullName evidence="1">Uncharacterized protein</fullName>
    </submittedName>
</protein>
<evidence type="ECO:0000313" key="2">
    <source>
        <dbReference type="Proteomes" id="UP000567293"/>
    </source>
</evidence>
<dbReference type="AlphaFoldDB" id="A0A7V8SX47"/>
<dbReference type="InterPro" id="IPR023401">
    <property type="entry name" value="ODC_N"/>
</dbReference>
<dbReference type="EMBL" id="JACDQQ010000980">
    <property type="protein sequence ID" value="MBA0085352.1"/>
    <property type="molecule type" value="Genomic_DNA"/>
</dbReference>